<dbReference type="InterPro" id="IPR009057">
    <property type="entry name" value="Homeodomain-like_sf"/>
</dbReference>
<evidence type="ECO:0000259" key="6">
    <source>
        <dbReference type="PROSITE" id="PS50977"/>
    </source>
</evidence>
<keyword evidence="2 4" id="KW-0238">DNA-binding</keyword>
<dbReference type="EMBL" id="JANDBD010000020">
    <property type="protein sequence ID" value="MCP9276823.1"/>
    <property type="molecule type" value="Genomic_DNA"/>
</dbReference>
<evidence type="ECO:0000313" key="7">
    <source>
        <dbReference type="EMBL" id="MCP9276823.1"/>
    </source>
</evidence>
<feature type="domain" description="HTH tetR-type" evidence="6">
    <location>
        <begin position="21"/>
        <end position="81"/>
    </location>
</feature>
<dbReference type="InterPro" id="IPR050109">
    <property type="entry name" value="HTH-type_TetR-like_transc_reg"/>
</dbReference>
<keyword evidence="8" id="KW-1185">Reference proteome</keyword>
<protein>
    <submittedName>
        <fullName evidence="7">TetR/AcrR family transcriptional regulator</fullName>
    </submittedName>
</protein>
<dbReference type="SUPFAM" id="SSF46689">
    <property type="entry name" value="Homeodomain-like"/>
    <property type="match status" value="1"/>
</dbReference>
<keyword evidence="3" id="KW-0804">Transcription</keyword>
<comment type="caution">
    <text evidence="7">The sequence shown here is derived from an EMBL/GenBank/DDBJ whole genome shotgun (WGS) entry which is preliminary data.</text>
</comment>
<dbReference type="PRINTS" id="PR00455">
    <property type="entry name" value="HTHTETR"/>
</dbReference>
<feature type="DNA-binding region" description="H-T-H motif" evidence="4">
    <location>
        <begin position="44"/>
        <end position="63"/>
    </location>
</feature>
<sequence length="218" mass="23707">MEEVAMPTAESKSRRRRVDGEASQQRILQAATEIAAERGYEGTSINLVSERSGLPASSIYWHFKDKDALIAAVIDHSFQSWLAKAGGQATEGKAEGSVDDQLSAMMQSTAKALEESSDFLRLGLMLTLERREREPTARRRFLAVREEALERTVASFARLFPGLDDHSLHQLGSFTMAAADGLFIANEIDESDAFSGFELLAAAIHGAARHLLEGAGPA</sequence>
<accession>A0ABT1MCC6</accession>
<evidence type="ECO:0000256" key="4">
    <source>
        <dbReference type="PROSITE-ProRule" id="PRU00335"/>
    </source>
</evidence>
<dbReference type="Gene3D" id="1.10.357.10">
    <property type="entry name" value="Tetracycline Repressor, domain 2"/>
    <property type="match status" value="1"/>
</dbReference>
<evidence type="ECO:0000256" key="2">
    <source>
        <dbReference type="ARBA" id="ARBA00023125"/>
    </source>
</evidence>
<evidence type="ECO:0000256" key="3">
    <source>
        <dbReference type="ARBA" id="ARBA00023163"/>
    </source>
</evidence>
<dbReference type="Pfam" id="PF00440">
    <property type="entry name" value="TetR_N"/>
    <property type="match status" value="1"/>
</dbReference>
<proteinExistence type="predicted"/>
<evidence type="ECO:0000256" key="1">
    <source>
        <dbReference type="ARBA" id="ARBA00023015"/>
    </source>
</evidence>
<organism evidence="7 8">
    <name type="scientific">Mycolicibacterium arenosum</name>
    <dbReference type="NCBI Taxonomy" id="2952157"/>
    <lineage>
        <taxon>Bacteria</taxon>
        <taxon>Bacillati</taxon>
        <taxon>Actinomycetota</taxon>
        <taxon>Actinomycetes</taxon>
        <taxon>Mycobacteriales</taxon>
        <taxon>Mycobacteriaceae</taxon>
        <taxon>Mycolicibacterium</taxon>
    </lineage>
</organism>
<evidence type="ECO:0000256" key="5">
    <source>
        <dbReference type="SAM" id="MobiDB-lite"/>
    </source>
</evidence>
<reference evidence="7 8" key="1">
    <citation type="submission" date="2022-06" db="EMBL/GenBank/DDBJ databases">
        <title>Mycolicibacterium sp. CAU 1645 isolated from seawater.</title>
        <authorList>
            <person name="Kim W."/>
        </authorList>
    </citation>
    <scope>NUCLEOTIDE SEQUENCE [LARGE SCALE GENOMIC DNA]</scope>
    <source>
        <strain evidence="7 8">CAU 1645</strain>
    </source>
</reference>
<gene>
    <name evidence="7" type="ORF">NM203_32045</name>
</gene>
<evidence type="ECO:0000313" key="8">
    <source>
        <dbReference type="Proteomes" id="UP001651690"/>
    </source>
</evidence>
<feature type="region of interest" description="Disordered" evidence="5">
    <location>
        <begin position="1"/>
        <end position="24"/>
    </location>
</feature>
<dbReference type="PANTHER" id="PTHR30055:SF234">
    <property type="entry name" value="HTH-TYPE TRANSCRIPTIONAL REGULATOR BETI"/>
    <property type="match status" value="1"/>
</dbReference>
<name>A0ABT1MCC6_9MYCO</name>
<keyword evidence="1" id="KW-0805">Transcription regulation</keyword>
<dbReference type="Proteomes" id="UP001651690">
    <property type="component" value="Unassembled WGS sequence"/>
</dbReference>
<dbReference type="PANTHER" id="PTHR30055">
    <property type="entry name" value="HTH-TYPE TRANSCRIPTIONAL REGULATOR RUTR"/>
    <property type="match status" value="1"/>
</dbReference>
<dbReference type="PROSITE" id="PS50977">
    <property type="entry name" value="HTH_TETR_2"/>
    <property type="match status" value="1"/>
</dbReference>
<dbReference type="InterPro" id="IPR001647">
    <property type="entry name" value="HTH_TetR"/>
</dbReference>